<evidence type="ECO:0000313" key="2">
    <source>
        <dbReference type="EMBL" id="GGF88656.1"/>
    </source>
</evidence>
<comment type="caution">
    <text evidence="2">The sequence shown here is derived from an EMBL/GenBank/DDBJ whole genome shotgun (WGS) entry which is preliminary data.</text>
</comment>
<dbReference type="RefSeq" id="WP_188448089.1">
    <property type="nucleotide sequence ID" value="NZ_BMFO01000002.1"/>
</dbReference>
<accession>A0A917FJC5</accession>
<organism evidence="2 3">
    <name type="scientific">Arenimonas maotaiensis</name>
    <dbReference type="NCBI Taxonomy" id="1446479"/>
    <lineage>
        <taxon>Bacteria</taxon>
        <taxon>Pseudomonadati</taxon>
        <taxon>Pseudomonadota</taxon>
        <taxon>Gammaproteobacteria</taxon>
        <taxon>Lysobacterales</taxon>
        <taxon>Lysobacteraceae</taxon>
        <taxon>Arenimonas</taxon>
    </lineage>
</organism>
<name>A0A917FJC5_9GAMM</name>
<dbReference type="Proteomes" id="UP000632858">
    <property type="component" value="Unassembled WGS sequence"/>
</dbReference>
<reference evidence="2" key="1">
    <citation type="journal article" date="2014" name="Int. J. Syst. Evol. Microbiol.">
        <title>Complete genome sequence of Corynebacterium casei LMG S-19264T (=DSM 44701T), isolated from a smear-ripened cheese.</title>
        <authorList>
            <consortium name="US DOE Joint Genome Institute (JGI-PGF)"/>
            <person name="Walter F."/>
            <person name="Albersmeier A."/>
            <person name="Kalinowski J."/>
            <person name="Ruckert C."/>
        </authorList>
    </citation>
    <scope>NUCLEOTIDE SEQUENCE</scope>
    <source>
        <strain evidence="2">CGMCC 1.12726</strain>
    </source>
</reference>
<evidence type="ECO:0000313" key="3">
    <source>
        <dbReference type="Proteomes" id="UP000632858"/>
    </source>
</evidence>
<keyword evidence="1" id="KW-0732">Signal</keyword>
<dbReference type="EMBL" id="BMFO01000002">
    <property type="protein sequence ID" value="GGF88656.1"/>
    <property type="molecule type" value="Genomic_DNA"/>
</dbReference>
<reference evidence="2" key="2">
    <citation type="submission" date="2020-09" db="EMBL/GenBank/DDBJ databases">
        <authorList>
            <person name="Sun Q."/>
            <person name="Zhou Y."/>
        </authorList>
    </citation>
    <scope>NUCLEOTIDE SEQUENCE</scope>
    <source>
        <strain evidence="2">CGMCC 1.12726</strain>
    </source>
</reference>
<proteinExistence type="predicted"/>
<keyword evidence="3" id="KW-1185">Reference proteome</keyword>
<feature type="signal peptide" evidence="1">
    <location>
        <begin position="1"/>
        <end position="24"/>
    </location>
</feature>
<sequence length="215" mass="24465">MRPLIQTLALLLGLVLGQAVHATAQIPDSIRIDGKDYALNTNPLSQNPKLVDWNPPTDATRSTANWRGYVASWEIRDGGLLLTDVKISTYDEVSKQYGVRSVSADFVPAVPAPAEWYTGALIIPDGEMEEYVHMGYASTYSHYRIYRIRAGRVLEALSLSRAEFEAYRARKFAEFQKTEEYRKALEESLARRGGMSRKETVEFLRQFYSEQYLAR</sequence>
<feature type="chain" id="PRO_5038010433" evidence="1">
    <location>
        <begin position="25"/>
        <end position="215"/>
    </location>
</feature>
<protein>
    <submittedName>
        <fullName evidence="2">Uncharacterized protein</fullName>
    </submittedName>
</protein>
<dbReference type="AlphaFoldDB" id="A0A917FJC5"/>
<evidence type="ECO:0000256" key="1">
    <source>
        <dbReference type="SAM" id="SignalP"/>
    </source>
</evidence>
<gene>
    <name evidence="2" type="ORF">GCM10010960_08130</name>
</gene>